<reference evidence="2 5" key="2">
    <citation type="journal article" date="2014" name="BMC Genomics">
        <title>An improved genome release (version Mt4.0) for the model legume Medicago truncatula.</title>
        <authorList>
            <person name="Tang H."/>
            <person name="Krishnakumar V."/>
            <person name="Bidwell S."/>
            <person name="Rosen B."/>
            <person name="Chan A."/>
            <person name="Zhou S."/>
            <person name="Gentzbittel L."/>
            <person name="Childs K.L."/>
            <person name="Yandell M."/>
            <person name="Gundlach H."/>
            <person name="Mayer K.F."/>
            <person name="Schwartz D.C."/>
            <person name="Town C.D."/>
        </authorList>
    </citation>
    <scope>GENOME REANNOTATION</scope>
    <source>
        <strain evidence="4 5">cv. Jemalong A17</strain>
    </source>
</reference>
<sequence>MSRQQEKKKKKKKKKKEFSFRICIHVDTVYTNFALVVYTNLSFDFGGEEPFVLKPSLIVLFLQHQM</sequence>
<name>G7J6L0_MEDTR</name>
<evidence type="ECO:0000313" key="3">
    <source>
        <dbReference type="EMBL" id="RHN71285.1"/>
    </source>
</evidence>
<reference evidence="4" key="3">
    <citation type="submission" date="2015-04" db="UniProtKB">
        <authorList>
            <consortium name="EnsemblPlants"/>
        </authorList>
    </citation>
    <scope>IDENTIFICATION</scope>
    <source>
        <strain evidence="4">cv. Jemalong A17</strain>
    </source>
</reference>
<dbReference type="AlphaFoldDB" id="G7J6L0"/>
<keyword evidence="1 2" id="KW-0812">Transmembrane</keyword>
<evidence type="ECO:0000313" key="2">
    <source>
        <dbReference type="EMBL" id="AES74169.1"/>
    </source>
</evidence>
<evidence type="ECO:0000313" key="4">
    <source>
        <dbReference type="EnsemblPlants" id="AES74169"/>
    </source>
</evidence>
<evidence type="ECO:0000313" key="5">
    <source>
        <dbReference type="Proteomes" id="UP000002051"/>
    </source>
</evidence>
<dbReference type="PaxDb" id="3880-AES74169"/>
<evidence type="ECO:0000256" key="1">
    <source>
        <dbReference type="SAM" id="Phobius"/>
    </source>
</evidence>
<dbReference type="Proteomes" id="UP000002051">
    <property type="component" value="Chromosome 3"/>
</dbReference>
<dbReference type="Gramene" id="rna19945">
    <property type="protein sequence ID" value="RHN71285.1"/>
    <property type="gene ID" value="gene19945"/>
</dbReference>
<accession>G7J6L0</accession>
<dbReference type="EnsemblPlants" id="AES74169">
    <property type="protein sequence ID" value="AES74169"/>
    <property type="gene ID" value="MTR_3g116570"/>
</dbReference>
<dbReference type="EMBL" id="PSQE01000003">
    <property type="protein sequence ID" value="RHN71285.1"/>
    <property type="molecule type" value="Genomic_DNA"/>
</dbReference>
<dbReference type="HOGENOM" id="CLU_2834968_0_0_1"/>
<reference evidence="2 5" key="1">
    <citation type="journal article" date="2011" name="Nature">
        <title>The Medicago genome provides insight into the evolution of rhizobial symbioses.</title>
        <authorList>
            <person name="Young N.D."/>
            <person name="Debelle F."/>
            <person name="Oldroyd G.E."/>
            <person name="Geurts R."/>
            <person name="Cannon S.B."/>
            <person name="Udvardi M.K."/>
            <person name="Benedito V.A."/>
            <person name="Mayer K.F."/>
            <person name="Gouzy J."/>
            <person name="Schoof H."/>
            <person name="Van de Peer Y."/>
            <person name="Proost S."/>
            <person name="Cook D.R."/>
            <person name="Meyers B.C."/>
            <person name="Spannagl M."/>
            <person name="Cheung F."/>
            <person name="De Mita S."/>
            <person name="Krishnakumar V."/>
            <person name="Gundlach H."/>
            <person name="Zhou S."/>
            <person name="Mudge J."/>
            <person name="Bharti A.K."/>
            <person name="Murray J.D."/>
            <person name="Naoumkina M.A."/>
            <person name="Rosen B."/>
            <person name="Silverstein K.A."/>
            <person name="Tang H."/>
            <person name="Rombauts S."/>
            <person name="Zhao P.X."/>
            <person name="Zhou P."/>
            <person name="Barbe V."/>
            <person name="Bardou P."/>
            <person name="Bechner M."/>
            <person name="Bellec A."/>
            <person name="Berger A."/>
            <person name="Berges H."/>
            <person name="Bidwell S."/>
            <person name="Bisseling T."/>
            <person name="Choisne N."/>
            <person name="Couloux A."/>
            <person name="Denny R."/>
            <person name="Deshpande S."/>
            <person name="Dai X."/>
            <person name="Doyle J.J."/>
            <person name="Dudez A.M."/>
            <person name="Farmer A.D."/>
            <person name="Fouteau S."/>
            <person name="Franken C."/>
            <person name="Gibelin C."/>
            <person name="Gish J."/>
            <person name="Goldstein S."/>
            <person name="Gonzalez A.J."/>
            <person name="Green P.J."/>
            <person name="Hallab A."/>
            <person name="Hartog M."/>
            <person name="Hua A."/>
            <person name="Humphray S.J."/>
            <person name="Jeong D.H."/>
            <person name="Jing Y."/>
            <person name="Jocker A."/>
            <person name="Kenton S.M."/>
            <person name="Kim D.J."/>
            <person name="Klee K."/>
            <person name="Lai H."/>
            <person name="Lang C."/>
            <person name="Lin S."/>
            <person name="Macmil S.L."/>
            <person name="Magdelenat G."/>
            <person name="Matthews L."/>
            <person name="McCorrison J."/>
            <person name="Monaghan E.L."/>
            <person name="Mun J.H."/>
            <person name="Najar F.Z."/>
            <person name="Nicholson C."/>
            <person name="Noirot C."/>
            <person name="O'Bleness M."/>
            <person name="Paule C.R."/>
            <person name="Poulain J."/>
            <person name="Prion F."/>
            <person name="Qin B."/>
            <person name="Qu C."/>
            <person name="Retzel E.F."/>
            <person name="Riddle C."/>
            <person name="Sallet E."/>
            <person name="Samain S."/>
            <person name="Samson N."/>
            <person name="Sanders I."/>
            <person name="Saurat O."/>
            <person name="Scarpelli C."/>
            <person name="Schiex T."/>
            <person name="Segurens B."/>
            <person name="Severin A.J."/>
            <person name="Sherrier D.J."/>
            <person name="Shi R."/>
            <person name="Sims S."/>
            <person name="Singer S.R."/>
            <person name="Sinharoy S."/>
            <person name="Sterck L."/>
            <person name="Viollet A."/>
            <person name="Wang B.B."/>
            <person name="Wang K."/>
            <person name="Wang M."/>
            <person name="Wang X."/>
            <person name="Warfsmann J."/>
            <person name="Weissenbach J."/>
            <person name="White D.D."/>
            <person name="White J.D."/>
            <person name="Wiley G.B."/>
            <person name="Wincker P."/>
            <person name="Xing Y."/>
            <person name="Yang L."/>
            <person name="Yao Z."/>
            <person name="Ying F."/>
            <person name="Zhai J."/>
            <person name="Zhou L."/>
            <person name="Zuber A."/>
            <person name="Denarie J."/>
            <person name="Dixon R.A."/>
            <person name="May G.D."/>
            <person name="Schwartz D.C."/>
            <person name="Rogers J."/>
            <person name="Quetier F."/>
            <person name="Town C.D."/>
            <person name="Roe B.A."/>
        </authorList>
    </citation>
    <scope>NUCLEOTIDE SEQUENCE [LARGE SCALE GENOMIC DNA]</scope>
    <source>
        <strain evidence="2">A17</strain>
        <strain evidence="4 5">cv. Jemalong A17</strain>
    </source>
</reference>
<dbReference type="EMBL" id="CM001219">
    <property type="protein sequence ID" value="AES74169.1"/>
    <property type="molecule type" value="Genomic_DNA"/>
</dbReference>
<feature type="transmembrane region" description="Helical" evidence="1">
    <location>
        <begin position="20"/>
        <end position="41"/>
    </location>
</feature>
<protein>
    <submittedName>
        <fullName evidence="2">Transmembrane protein, putative</fullName>
    </submittedName>
</protein>
<reference evidence="3" key="4">
    <citation type="journal article" date="2018" name="Nat. Plants">
        <title>Whole-genome landscape of Medicago truncatula symbiotic genes.</title>
        <authorList>
            <person name="Pecrix Y."/>
            <person name="Gamas P."/>
            <person name="Carrere S."/>
        </authorList>
    </citation>
    <scope>NUCLEOTIDE SEQUENCE</scope>
    <source>
        <tissue evidence="3">Leaves</tissue>
    </source>
</reference>
<keyword evidence="1" id="KW-1133">Transmembrane helix</keyword>
<organism evidence="2 5">
    <name type="scientific">Medicago truncatula</name>
    <name type="common">Barrel medic</name>
    <name type="synonym">Medicago tribuloides</name>
    <dbReference type="NCBI Taxonomy" id="3880"/>
    <lineage>
        <taxon>Eukaryota</taxon>
        <taxon>Viridiplantae</taxon>
        <taxon>Streptophyta</taxon>
        <taxon>Embryophyta</taxon>
        <taxon>Tracheophyta</taxon>
        <taxon>Spermatophyta</taxon>
        <taxon>Magnoliopsida</taxon>
        <taxon>eudicotyledons</taxon>
        <taxon>Gunneridae</taxon>
        <taxon>Pentapetalae</taxon>
        <taxon>rosids</taxon>
        <taxon>fabids</taxon>
        <taxon>Fabales</taxon>
        <taxon>Fabaceae</taxon>
        <taxon>Papilionoideae</taxon>
        <taxon>50 kb inversion clade</taxon>
        <taxon>NPAAA clade</taxon>
        <taxon>Hologalegina</taxon>
        <taxon>IRL clade</taxon>
        <taxon>Trifolieae</taxon>
        <taxon>Medicago</taxon>
    </lineage>
</organism>
<gene>
    <name evidence="2" type="ordered locus">MTR_3g116570</name>
    <name evidence="3" type="ORF">MtrunA17_Chr3g0144541</name>
</gene>
<dbReference type="Proteomes" id="UP000265566">
    <property type="component" value="Chromosome 3"/>
</dbReference>
<keyword evidence="5" id="KW-1185">Reference proteome</keyword>
<keyword evidence="1" id="KW-0472">Membrane</keyword>
<proteinExistence type="predicted"/>